<proteinExistence type="predicted"/>
<organism evidence="1 2">
    <name type="scientific">Noviherbaspirillum denitrificans</name>
    <dbReference type="NCBI Taxonomy" id="1968433"/>
    <lineage>
        <taxon>Bacteria</taxon>
        <taxon>Pseudomonadati</taxon>
        <taxon>Pseudomonadota</taxon>
        <taxon>Betaproteobacteria</taxon>
        <taxon>Burkholderiales</taxon>
        <taxon>Oxalobacteraceae</taxon>
        <taxon>Noviherbaspirillum</taxon>
    </lineage>
</organism>
<dbReference type="EMBL" id="LSTO01000001">
    <property type="protein sequence ID" value="OWW20005.1"/>
    <property type="molecule type" value="Genomic_DNA"/>
</dbReference>
<evidence type="ECO:0000313" key="2">
    <source>
        <dbReference type="Proteomes" id="UP000197535"/>
    </source>
</evidence>
<accession>A0A254TBT0</accession>
<dbReference type="Proteomes" id="UP000197535">
    <property type="component" value="Unassembled WGS sequence"/>
</dbReference>
<evidence type="ECO:0000313" key="1">
    <source>
        <dbReference type="EMBL" id="OWW20005.1"/>
    </source>
</evidence>
<sequence length="96" mass="10706">MDDIALEPHIDLGALALFLFRRFLDAQDHRNIDDLVEVADHAIQLVFNVFAQGLADIHMVSGDHQVHTVGSNWQGTKGDRRGIAVRLAFGCRRFPG</sequence>
<name>A0A254TBT0_9BURK</name>
<keyword evidence="2" id="KW-1185">Reference proteome</keyword>
<comment type="caution">
    <text evidence="1">The sequence shown here is derived from an EMBL/GenBank/DDBJ whole genome shotgun (WGS) entry which is preliminary data.</text>
</comment>
<reference evidence="1 2" key="1">
    <citation type="submission" date="2016-02" db="EMBL/GenBank/DDBJ databases">
        <authorList>
            <person name="Wen L."/>
            <person name="He K."/>
            <person name="Yang H."/>
        </authorList>
    </citation>
    <scope>NUCLEOTIDE SEQUENCE [LARGE SCALE GENOMIC DNA]</scope>
    <source>
        <strain evidence="1 2">TSA40</strain>
    </source>
</reference>
<protein>
    <submittedName>
        <fullName evidence="1">Uncharacterized protein</fullName>
    </submittedName>
</protein>
<gene>
    <name evidence="1" type="ORF">AYR66_11365</name>
</gene>
<dbReference type="AlphaFoldDB" id="A0A254TBT0"/>